<evidence type="ECO:0000313" key="4">
    <source>
        <dbReference type="EMBL" id="CAF9915580.1"/>
    </source>
</evidence>
<keyword evidence="5" id="KW-1185">Reference proteome</keyword>
<feature type="region of interest" description="Disordered" evidence="1">
    <location>
        <begin position="883"/>
        <end position="916"/>
    </location>
</feature>
<feature type="transmembrane region" description="Helical" evidence="2">
    <location>
        <begin position="1154"/>
        <end position="1173"/>
    </location>
</feature>
<evidence type="ECO:0000256" key="1">
    <source>
        <dbReference type="SAM" id="MobiDB-lite"/>
    </source>
</evidence>
<feature type="compositionally biased region" description="Polar residues" evidence="1">
    <location>
        <begin position="901"/>
        <end position="916"/>
    </location>
</feature>
<feature type="transmembrane region" description="Helical" evidence="2">
    <location>
        <begin position="1120"/>
        <end position="1142"/>
    </location>
</feature>
<keyword evidence="2" id="KW-0812">Transmembrane</keyword>
<feature type="region of interest" description="Disordered" evidence="1">
    <location>
        <begin position="468"/>
        <end position="546"/>
    </location>
</feature>
<dbReference type="Proteomes" id="UP000664521">
    <property type="component" value="Unassembled WGS sequence"/>
</dbReference>
<feature type="region of interest" description="Disordered" evidence="1">
    <location>
        <begin position="196"/>
        <end position="252"/>
    </location>
</feature>
<dbReference type="InterPro" id="IPR058348">
    <property type="entry name" value="DUF8035"/>
</dbReference>
<feature type="compositionally biased region" description="Polar residues" evidence="1">
    <location>
        <begin position="290"/>
        <end position="305"/>
    </location>
</feature>
<evidence type="ECO:0000256" key="2">
    <source>
        <dbReference type="SAM" id="Phobius"/>
    </source>
</evidence>
<feature type="region of interest" description="Disordered" evidence="1">
    <location>
        <begin position="73"/>
        <end position="92"/>
    </location>
</feature>
<evidence type="ECO:0000259" key="3">
    <source>
        <dbReference type="Pfam" id="PF26118"/>
    </source>
</evidence>
<sequence>MPLAASDQLRVGLRVEEGDGDGFEERGDRFIADAIEENGKRHDQSIIENFKNASKELYGKSRNRAARLKFRERTEKRLKQPKTELESLETQASASHGEIEVLRKQTEDLDIAAKDSQEMKGIEDSQVSQLQASANHARMELLRTQIEEFDSVFNDLRGTKGIEYPQETQLQASTDDAKAVLHKQIEDIDILLEDRRGKSGNEKSQETRISGSDSFDDPSHTKGCQESEALINDPVRSSTPEVRPESRSVSPSWLSRCTHDFQATCSKCQVSREPLKSRSLVAPAPKTDDSLQASVESLPSGTSALPDSEQPDRSMVTPQASVRTPPQAPTLEMREAALNSSAAGKITRSGMPEPVHSTKAEGPHPDVVHKDEHIMHAVPSDGGSLQQDEDGQLQESHVPAIPSWSSSDSNGSARSVVPPSARWTKISKDLVDTTVLDDADERYEEKTDEVVVFRLLTKEEIDHYTFQTQESRKGKAGLLKEAASHRSSDRDLEDLVPVSNEAALTSAKDKMEPAGHLGSSKQDDRNQMEEKIRTGNTTRVTENGGKGIQSVTELSRISQEQSHATKARFAQTDHNILQDSNHNILIFTAVTFIFLPLSLVSSMLSMSPFSRSVMRVIQSTVFTWSFKSLRDVTIKYAIGACMVRTLGLILDLYRINFSRRSHQRWHQTQEVLSLYGRFGFTDAYIWTLIIILYIINTTELIMLIMANSGLSIDSSTQYTGWYSLYCLVACALVYLVIPESGSRTLGELDRTIFRPEVDRDFSRPKAARTNLIELNFIKGEDLSFLLAQESAFSTQKATRMIWMIRKMRMIWQPIFLSAKEQLSFFRQEYLTFLSLTGRVPAAARKKERVDSQCRCGYRFCDDFVELRPSAAVEYGRLLRRRLSTSDGRPSPIDQVAREQSGGVTRTTRPPDSNKSSYISNGMNGIINIAKGLTKKENSAPPLPQYQLGNGHAIVPGTSSRNHELLYLLMCIPQHQYATKLLQPQISAIRSDRDFFLLIRNNYRQMRGRMRRLLSLKALRSIKFVQLEMYKSELVDIRKQDDLPPEDKKDEYRYKPVPAEIIPPVGENHMLHLINHPTHAEEDGFVLDRIPKKLKERLLVSPSRGTGLGWGIYFIEGWQVSVITIVAFAVLLAGSLAFLICWSVLEHDLQGASGVAAYIIAFLGLGIGSIQAIFELT</sequence>
<feature type="compositionally biased region" description="Polar residues" evidence="1">
    <location>
        <begin position="403"/>
        <end position="413"/>
    </location>
</feature>
<name>A0A8H3ICE5_9LECA</name>
<dbReference type="Pfam" id="PF26118">
    <property type="entry name" value="DUF8035"/>
    <property type="match status" value="1"/>
</dbReference>
<feature type="compositionally biased region" description="Basic and acidic residues" evidence="1">
    <location>
        <begin position="196"/>
        <end position="206"/>
    </location>
</feature>
<dbReference type="AlphaFoldDB" id="A0A8H3ICE5"/>
<dbReference type="OrthoDB" id="9988102at2759"/>
<dbReference type="EMBL" id="CAJPDS010000016">
    <property type="protein sequence ID" value="CAF9915580.1"/>
    <property type="molecule type" value="Genomic_DNA"/>
</dbReference>
<organism evidence="4 5">
    <name type="scientific">Heterodermia speciosa</name>
    <dbReference type="NCBI Taxonomy" id="116794"/>
    <lineage>
        <taxon>Eukaryota</taxon>
        <taxon>Fungi</taxon>
        <taxon>Dikarya</taxon>
        <taxon>Ascomycota</taxon>
        <taxon>Pezizomycotina</taxon>
        <taxon>Lecanoromycetes</taxon>
        <taxon>OSLEUM clade</taxon>
        <taxon>Lecanoromycetidae</taxon>
        <taxon>Caliciales</taxon>
        <taxon>Physciaceae</taxon>
        <taxon>Heterodermia</taxon>
    </lineage>
</organism>
<accession>A0A8H3ICE5</accession>
<protein>
    <recommendedName>
        <fullName evidence="3">DUF8035 domain-containing protein</fullName>
    </recommendedName>
</protein>
<feature type="transmembrane region" description="Helical" evidence="2">
    <location>
        <begin position="718"/>
        <end position="737"/>
    </location>
</feature>
<gene>
    <name evidence="4" type="ORF">HETSPECPRED_002529</name>
</gene>
<comment type="caution">
    <text evidence="4">The sequence shown here is derived from an EMBL/GenBank/DDBJ whole genome shotgun (WGS) entry which is preliminary data.</text>
</comment>
<feature type="compositionally biased region" description="Basic and acidic residues" evidence="1">
    <location>
        <begin position="521"/>
        <end position="533"/>
    </location>
</feature>
<feature type="region of interest" description="Disordered" evidence="1">
    <location>
        <begin position="379"/>
        <end position="417"/>
    </location>
</feature>
<keyword evidence="2" id="KW-0472">Membrane</keyword>
<reference evidence="4" key="1">
    <citation type="submission" date="2021-03" db="EMBL/GenBank/DDBJ databases">
        <authorList>
            <person name="Tagirdzhanova G."/>
        </authorList>
    </citation>
    <scope>NUCLEOTIDE SEQUENCE</scope>
</reference>
<keyword evidence="2" id="KW-1133">Transmembrane helix</keyword>
<evidence type="ECO:0000313" key="5">
    <source>
        <dbReference type="Proteomes" id="UP000664521"/>
    </source>
</evidence>
<feature type="domain" description="DUF8035" evidence="3">
    <location>
        <begin position="421"/>
        <end position="473"/>
    </location>
</feature>
<feature type="compositionally biased region" description="Basic and acidic residues" evidence="1">
    <location>
        <begin position="73"/>
        <end position="85"/>
    </location>
</feature>
<feature type="region of interest" description="Disordered" evidence="1">
    <location>
        <begin position="272"/>
        <end position="362"/>
    </location>
</feature>
<proteinExistence type="predicted"/>
<feature type="transmembrane region" description="Helical" evidence="2">
    <location>
        <begin position="683"/>
        <end position="706"/>
    </location>
</feature>
<feature type="transmembrane region" description="Helical" evidence="2">
    <location>
        <begin position="584"/>
        <end position="605"/>
    </location>
</feature>